<keyword evidence="1" id="KW-0540">Nuclease</keyword>
<dbReference type="InterPro" id="IPR011335">
    <property type="entry name" value="Restrct_endonuc-II-like"/>
</dbReference>
<proteinExistence type="predicted"/>
<sequence length="906" mass="103045">MSINEELSFGCVVLVDDALRLQLQQALLKGKNGLLGVSFLSLSTWLKQFSPAACSEEQLLFACRRTLCAQAERFPIFRSQLEDSAFLSQCARFVQELKLYAIPTDALPQRSASEREQKEILDLLSTLDAPADARRQALEALRALPDASHIRIYPSFFSLFEQQVVDLLIEKGAKLLERKQVCTQAELFHAVNMRQEIEGIAQQIIARDLDADDIALCALDPFYESLAAQIFRRYHIPYTILTRRTKPKLSMQMQAWLRYVSAPDERTLQELLSCGAFDLENDALLQYLQLFSWDVFEPIEPRLHAITPGALFDAFTLSQLSRLEEDAIQQQQRVAKTLKAALACSPKELLSFLCDFFIERYPSPTREQIRCMQKIQQLFTDVFDQIATMADLAFLAQRVGELRQSDGSEQLEGVLIHSLEHLSYERPIRYLCGAVMNAWPGFTARSGIFDERYCEDLPLPSMDVRYQHHLAQCEKLFSAQQQLIVTYPLGSYEGKSNEASLEIEQKMAAWGVQVAALPLQATHQTKRMPHDLDASLARALYLQDGGLRGSISALERYRLCPFSYFLRYGLRLKKRQAPIGQAQIGSLIHELLQQLCETYGKAYVKTSAQELRQRIEALLQPLHVLFPKQQAQLHQLSRRLCHQMEVLLETLDALEEHSHLRVKAQEQPFRYTLPLAEGELRMEGVIDRIDVSNHMAVVLDYKSSRKTLSPTKVASGLQLQLLTYAVVLQKGLVEGLEDIRDVLGAFYISTRMESVQQPAIKISRQKKESRMWTEEDMREELEKKKRLTGWIFSENIDLFDDDATHVANLKQAEGKVVGRDKNAIRSLSALGDGLQEILTYLGESILQGAIACEPGEGACDFCDYHCICRYRGQPWPKAAIIDEQGERCLSLPKEPMRKEDVDAELE</sequence>
<dbReference type="Proteomes" id="UP001529340">
    <property type="component" value="Unassembled WGS sequence"/>
</dbReference>
<evidence type="ECO:0000256" key="7">
    <source>
        <dbReference type="ARBA" id="ARBA00022840"/>
    </source>
</evidence>
<dbReference type="InterPro" id="IPR038726">
    <property type="entry name" value="PDDEXK_AddAB-type"/>
</dbReference>
<evidence type="ECO:0000313" key="12">
    <source>
        <dbReference type="Proteomes" id="UP001529340"/>
    </source>
</evidence>
<name>A0ABT7UFS1_9FIRM</name>
<keyword evidence="6" id="KW-0269">Exonuclease</keyword>
<evidence type="ECO:0000256" key="4">
    <source>
        <dbReference type="ARBA" id="ARBA00022801"/>
    </source>
</evidence>
<evidence type="ECO:0000256" key="2">
    <source>
        <dbReference type="ARBA" id="ARBA00022741"/>
    </source>
</evidence>
<dbReference type="InterPro" id="IPR011604">
    <property type="entry name" value="PDDEXK-like_dom_sf"/>
</dbReference>
<keyword evidence="8" id="KW-0238">DNA-binding</keyword>
<dbReference type="RefSeq" id="WP_289608256.1">
    <property type="nucleotide sequence ID" value="NZ_JAUDCG010000046.1"/>
</dbReference>
<feature type="domain" description="PD-(D/E)XK endonuclease-like" evidence="10">
    <location>
        <begin position="550"/>
        <end position="869"/>
    </location>
</feature>
<evidence type="ECO:0000256" key="9">
    <source>
        <dbReference type="ARBA" id="ARBA00023204"/>
    </source>
</evidence>
<gene>
    <name evidence="11" type="ORF">QUV96_09205</name>
</gene>
<comment type="caution">
    <text evidence="11">The sequence shown here is derived from an EMBL/GenBank/DDBJ whole genome shotgun (WGS) entry which is preliminary data.</text>
</comment>
<dbReference type="SUPFAM" id="SSF52980">
    <property type="entry name" value="Restriction endonuclease-like"/>
    <property type="match status" value="1"/>
</dbReference>
<dbReference type="InterPro" id="IPR027417">
    <property type="entry name" value="P-loop_NTPase"/>
</dbReference>
<organism evidence="11 12">
    <name type="scientific">Amedibacillus dolichus</name>
    <dbReference type="NCBI Taxonomy" id="31971"/>
    <lineage>
        <taxon>Bacteria</taxon>
        <taxon>Bacillati</taxon>
        <taxon>Bacillota</taxon>
        <taxon>Erysipelotrichia</taxon>
        <taxon>Erysipelotrichales</taxon>
        <taxon>Erysipelotrichaceae</taxon>
        <taxon>Amedibacillus</taxon>
    </lineage>
</organism>
<dbReference type="Gene3D" id="3.40.50.300">
    <property type="entry name" value="P-loop containing nucleotide triphosphate hydrolases"/>
    <property type="match status" value="1"/>
</dbReference>
<evidence type="ECO:0000259" key="10">
    <source>
        <dbReference type="Pfam" id="PF12705"/>
    </source>
</evidence>
<dbReference type="Gene3D" id="3.90.320.10">
    <property type="match status" value="1"/>
</dbReference>
<evidence type="ECO:0000256" key="1">
    <source>
        <dbReference type="ARBA" id="ARBA00022722"/>
    </source>
</evidence>
<keyword evidence="7" id="KW-0067">ATP-binding</keyword>
<reference evidence="11 12" key="2">
    <citation type="submission" date="2023-06" db="EMBL/GenBank/DDBJ databases">
        <title>Identification and characterization of horizontal gene transfer across gut microbiota members of farm animals based on homology search.</title>
        <authorList>
            <person name="Schwarzerova J."/>
            <person name="Nykrynova M."/>
            <person name="Jureckova K."/>
            <person name="Cejkova D."/>
            <person name="Rychlik I."/>
        </authorList>
    </citation>
    <scope>NUCLEOTIDE SEQUENCE [LARGE SCALE GENOMIC DNA]</scope>
    <source>
        <strain evidence="11 12">ET39</strain>
    </source>
</reference>
<keyword evidence="4" id="KW-0378">Hydrolase</keyword>
<evidence type="ECO:0000256" key="8">
    <source>
        <dbReference type="ARBA" id="ARBA00023125"/>
    </source>
</evidence>
<reference evidence="11 12" key="3">
    <citation type="submission" date="2023-06" db="EMBL/GenBank/DDBJ databases">
        <authorList>
            <person name="Zeman M."/>
            <person name="Kubasova T."/>
            <person name="Jahodarova E."/>
            <person name="Nykrynova M."/>
            <person name="Rychlik I."/>
        </authorList>
    </citation>
    <scope>NUCLEOTIDE SEQUENCE [LARGE SCALE GENOMIC DNA]</scope>
    <source>
        <strain evidence="11 12">ET39</strain>
    </source>
</reference>
<keyword evidence="5" id="KW-0347">Helicase</keyword>
<keyword evidence="12" id="KW-1185">Reference proteome</keyword>
<dbReference type="SUPFAM" id="SSF52540">
    <property type="entry name" value="P-loop containing nucleoside triphosphate hydrolases"/>
    <property type="match status" value="1"/>
</dbReference>
<keyword evidence="9" id="KW-0234">DNA repair</keyword>
<accession>A0ABT7UFS1</accession>
<evidence type="ECO:0000256" key="5">
    <source>
        <dbReference type="ARBA" id="ARBA00022806"/>
    </source>
</evidence>
<evidence type="ECO:0000256" key="6">
    <source>
        <dbReference type="ARBA" id="ARBA00022839"/>
    </source>
</evidence>
<keyword evidence="2" id="KW-0547">Nucleotide-binding</keyword>
<keyword evidence="3" id="KW-0227">DNA damage</keyword>
<evidence type="ECO:0000313" key="11">
    <source>
        <dbReference type="EMBL" id="MDM8157813.1"/>
    </source>
</evidence>
<protein>
    <submittedName>
        <fullName evidence="11">PD-(D/E)XK nuclease family protein</fullName>
    </submittedName>
</protein>
<evidence type="ECO:0000256" key="3">
    <source>
        <dbReference type="ARBA" id="ARBA00022763"/>
    </source>
</evidence>
<reference evidence="12" key="1">
    <citation type="submission" date="2023-06" db="EMBL/GenBank/DDBJ databases">
        <title>Identification and characterization of horizontal gene transfer across gut microbiota members of farm animals based on homology search.</title>
        <authorList>
            <person name="Zeman M."/>
            <person name="Kubasova T."/>
            <person name="Jahodarova E."/>
            <person name="Nykrynova M."/>
            <person name="Rychlik I."/>
        </authorList>
    </citation>
    <scope>NUCLEOTIDE SEQUENCE [LARGE SCALE GENOMIC DNA]</scope>
    <source>
        <strain evidence="12">ET39</strain>
    </source>
</reference>
<dbReference type="EMBL" id="JAUDCG010000046">
    <property type="protein sequence ID" value="MDM8157813.1"/>
    <property type="molecule type" value="Genomic_DNA"/>
</dbReference>
<dbReference type="Pfam" id="PF12705">
    <property type="entry name" value="PDDEXK_1"/>
    <property type="match status" value="1"/>
</dbReference>